<evidence type="ECO:0000259" key="9">
    <source>
        <dbReference type="Pfam" id="PF01545"/>
    </source>
</evidence>
<dbReference type="Pfam" id="PF01545">
    <property type="entry name" value="Cation_efflux"/>
    <property type="match status" value="1"/>
</dbReference>
<dbReference type="GO" id="GO:1904257">
    <property type="term" value="P:zinc ion import into Golgi lumen"/>
    <property type="evidence" value="ECO:0007669"/>
    <property type="project" value="TreeGrafter"/>
</dbReference>
<keyword evidence="11" id="KW-1185">Reference proteome</keyword>
<sequence length="229" mass="25088">MQGVFLHIMADTLGSVGVIVSTLLIQWFGWTGFDPIASLFIAVLIVLSVIPLIKQSAAVLMLELDDHVVNQVEGALEELKAMEGVARIDMPRFWPNEAETLIGSLHVLVKDSVDTQDMRRKVTEHLMSHIDGLKELCVQVELESSARQNRLKSMQHHTGFFHTPAYPVSSSIASANYRSSAIPLPTFANEPANFQAQPASAFAPPPPSQNTVSMHGMMSAAVTKQTKKE</sequence>
<dbReference type="GO" id="GO:0005385">
    <property type="term" value="F:zinc ion transmembrane transporter activity"/>
    <property type="evidence" value="ECO:0007669"/>
    <property type="project" value="InterPro"/>
</dbReference>
<accession>A0A8H7BZ22</accession>
<evidence type="ECO:0000256" key="2">
    <source>
        <dbReference type="ARBA" id="ARBA00008873"/>
    </source>
</evidence>
<evidence type="ECO:0000313" key="10">
    <source>
        <dbReference type="EMBL" id="KAF7731646.1"/>
    </source>
</evidence>
<reference evidence="10" key="1">
    <citation type="submission" date="2020-01" db="EMBL/GenBank/DDBJ databases">
        <title>Genome Sequencing of Three Apophysomyces-Like Fungal Strains Confirms a Novel Fungal Genus in the Mucoromycota with divergent Burkholderia-like Endosymbiotic Bacteria.</title>
        <authorList>
            <person name="Stajich J.E."/>
            <person name="Macias A.M."/>
            <person name="Carter-House D."/>
            <person name="Lovett B."/>
            <person name="Kasson L.R."/>
            <person name="Berry K."/>
            <person name="Grigoriev I."/>
            <person name="Chang Y."/>
            <person name="Spatafora J."/>
            <person name="Kasson M.T."/>
        </authorList>
    </citation>
    <scope>NUCLEOTIDE SEQUENCE</scope>
    <source>
        <strain evidence="10">NRRL A-21654</strain>
    </source>
</reference>
<dbReference type="Gene3D" id="1.20.1510.10">
    <property type="entry name" value="Cation efflux protein transmembrane domain"/>
    <property type="match status" value="1"/>
</dbReference>
<evidence type="ECO:0000256" key="4">
    <source>
        <dbReference type="ARBA" id="ARBA00022692"/>
    </source>
</evidence>
<keyword evidence="5 8" id="KW-1133">Transmembrane helix</keyword>
<evidence type="ECO:0000256" key="3">
    <source>
        <dbReference type="ARBA" id="ARBA00022448"/>
    </source>
</evidence>
<evidence type="ECO:0000256" key="7">
    <source>
        <dbReference type="ARBA" id="ARBA00023136"/>
    </source>
</evidence>
<comment type="caution">
    <text evidence="10">The sequence shown here is derived from an EMBL/GenBank/DDBJ whole genome shotgun (WGS) entry which is preliminary data.</text>
</comment>
<dbReference type="Proteomes" id="UP000605846">
    <property type="component" value="Unassembled WGS sequence"/>
</dbReference>
<name>A0A8H7BZ22_9FUNG</name>
<keyword evidence="6" id="KW-0406">Ion transport</keyword>
<dbReference type="PANTHER" id="PTHR45755:SF4">
    <property type="entry name" value="ZINC TRANSPORTER 7"/>
    <property type="match status" value="1"/>
</dbReference>
<dbReference type="InterPro" id="IPR027469">
    <property type="entry name" value="Cation_efflux_TMD_sf"/>
</dbReference>
<organism evidence="10 11">
    <name type="scientific">Apophysomyces ossiformis</name>
    <dbReference type="NCBI Taxonomy" id="679940"/>
    <lineage>
        <taxon>Eukaryota</taxon>
        <taxon>Fungi</taxon>
        <taxon>Fungi incertae sedis</taxon>
        <taxon>Mucoromycota</taxon>
        <taxon>Mucoromycotina</taxon>
        <taxon>Mucoromycetes</taxon>
        <taxon>Mucorales</taxon>
        <taxon>Mucorineae</taxon>
        <taxon>Mucoraceae</taxon>
        <taxon>Apophysomyces</taxon>
    </lineage>
</organism>
<dbReference type="GO" id="GO:0005794">
    <property type="term" value="C:Golgi apparatus"/>
    <property type="evidence" value="ECO:0007669"/>
    <property type="project" value="TreeGrafter"/>
</dbReference>
<comment type="similarity">
    <text evidence="2">Belongs to the cation diffusion facilitator (CDF) transporter (TC 2.A.4) family. SLC30A subfamily.</text>
</comment>
<feature type="domain" description="Cation efflux protein transmembrane" evidence="9">
    <location>
        <begin position="1"/>
        <end position="61"/>
    </location>
</feature>
<keyword evidence="3" id="KW-0813">Transport</keyword>
<evidence type="ECO:0000256" key="5">
    <source>
        <dbReference type="ARBA" id="ARBA00022989"/>
    </source>
</evidence>
<gene>
    <name evidence="10" type="primary">MSC2</name>
    <name evidence="10" type="ORF">EC973_008816</name>
</gene>
<keyword evidence="4 8" id="KW-0812">Transmembrane</keyword>
<dbReference type="AlphaFoldDB" id="A0A8H7BZ22"/>
<dbReference type="SUPFAM" id="SSF161111">
    <property type="entry name" value="Cation efflux protein transmembrane domain-like"/>
    <property type="match status" value="1"/>
</dbReference>
<dbReference type="InterPro" id="IPR058533">
    <property type="entry name" value="Cation_efflux_TM"/>
</dbReference>
<dbReference type="NCBIfam" id="TIGR01297">
    <property type="entry name" value="CDF"/>
    <property type="match status" value="1"/>
</dbReference>
<dbReference type="GO" id="GO:0006882">
    <property type="term" value="P:intracellular zinc ion homeostasis"/>
    <property type="evidence" value="ECO:0007669"/>
    <property type="project" value="InterPro"/>
</dbReference>
<evidence type="ECO:0000313" key="11">
    <source>
        <dbReference type="Proteomes" id="UP000605846"/>
    </source>
</evidence>
<feature type="transmembrane region" description="Helical" evidence="8">
    <location>
        <begin position="36"/>
        <end position="53"/>
    </location>
</feature>
<dbReference type="InterPro" id="IPR045316">
    <property type="entry name" value="Msc2-like"/>
</dbReference>
<protein>
    <submittedName>
        <fullName evidence="10">Putative zinc transporter msc2</fullName>
    </submittedName>
</protein>
<dbReference type="PANTHER" id="PTHR45755">
    <property type="match status" value="1"/>
</dbReference>
<evidence type="ECO:0000256" key="6">
    <source>
        <dbReference type="ARBA" id="ARBA00023065"/>
    </source>
</evidence>
<dbReference type="OrthoDB" id="78669at2759"/>
<proteinExistence type="inferred from homology"/>
<feature type="transmembrane region" description="Helical" evidence="8">
    <location>
        <begin position="12"/>
        <end position="30"/>
    </location>
</feature>
<keyword evidence="7 8" id="KW-0472">Membrane</keyword>
<dbReference type="GO" id="GO:0031410">
    <property type="term" value="C:cytoplasmic vesicle"/>
    <property type="evidence" value="ECO:0007669"/>
    <property type="project" value="TreeGrafter"/>
</dbReference>
<evidence type="ECO:0000256" key="8">
    <source>
        <dbReference type="SAM" id="Phobius"/>
    </source>
</evidence>
<dbReference type="EMBL" id="JABAYA010000008">
    <property type="protein sequence ID" value="KAF7731646.1"/>
    <property type="molecule type" value="Genomic_DNA"/>
</dbReference>
<comment type="subcellular location">
    <subcellularLocation>
        <location evidence="1">Membrane</location>
        <topology evidence="1">Multi-pass membrane protein</topology>
    </subcellularLocation>
</comment>
<evidence type="ECO:0000256" key="1">
    <source>
        <dbReference type="ARBA" id="ARBA00004141"/>
    </source>
</evidence>
<dbReference type="GO" id="GO:0016020">
    <property type="term" value="C:membrane"/>
    <property type="evidence" value="ECO:0007669"/>
    <property type="project" value="UniProtKB-SubCell"/>
</dbReference>
<dbReference type="InterPro" id="IPR002524">
    <property type="entry name" value="Cation_efflux"/>
</dbReference>